<protein>
    <submittedName>
        <fullName evidence="2">Uncharacterized protein</fullName>
    </submittedName>
</protein>
<proteinExistence type="predicted"/>
<name>A0AAW1GQG9_SAPOF</name>
<evidence type="ECO:0000313" key="3">
    <source>
        <dbReference type="Proteomes" id="UP001443914"/>
    </source>
</evidence>
<organism evidence="2 3">
    <name type="scientific">Saponaria officinalis</name>
    <name type="common">Common soapwort</name>
    <name type="synonym">Lychnis saponaria</name>
    <dbReference type="NCBI Taxonomy" id="3572"/>
    <lineage>
        <taxon>Eukaryota</taxon>
        <taxon>Viridiplantae</taxon>
        <taxon>Streptophyta</taxon>
        <taxon>Embryophyta</taxon>
        <taxon>Tracheophyta</taxon>
        <taxon>Spermatophyta</taxon>
        <taxon>Magnoliopsida</taxon>
        <taxon>eudicotyledons</taxon>
        <taxon>Gunneridae</taxon>
        <taxon>Pentapetalae</taxon>
        <taxon>Caryophyllales</taxon>
        <taxon>Caryophyllaceae</taxon>
        <taxon>Caryophylleae</taxon>
        <taxon>Saponaria</taxon>
    </lineage>
</organism>
<accession>A0AAW1GQG9</accession>
<keyword evidence="1" id="KW-0472">Membrane</keyword>
<dbReference type="Proteomes" id="UP001443914">
    <property type="component" value="Unassembled WGS sequence"/>
</dbReference>
<evidence type="ECO:0000256" key="1">
    <source>
        <dbReference type="SAM" id="Phobius"/>
    </source>
</evidence>
<keyword evidence="3" id="KW-1185">Reference proteome</keyword>
<keyword evidence="1" id="KW-0812">Transmembrane</keyword>
<reference evidence="2" key="1">
    <citation type="submission" date="2024-03" db="EMBL/GenBank/DDBJ databases">
        <title>WGS assembly of Saponaria officinalis var. Norfolk2.</title>
        <authorList>
            <person name="Jenkins J."/>
            <person name="Shu S."/>
            <person name="Grimwood J."/>
            <person name="Barry K."/>
            <person name="Goodstein D."/>
            <person name="Schmutz J."/>
            <person name="Leebens-Mack J."/>
            <person name="Osbourn A."/>
        </authorList>
    </citation>
    <scope>NUCLEOTIDE SEQUENCE [LARGE SCALE GENOMIC DNA]</scope>
    <source>
        <strain evidence="2">JIC</strain>
    </source>
</reference>
<dbReference type="EMBL" id="JBDFQZ010000014">
    <property type="protein sequence ID" value="KAK9664546.1"/>
    <property type="molecule type" value="Genomic_DNA"/>
</dbReference>
<dbReference type="AlphaFoldDB" id="A0AAW1GQG9"/>
<feature type="transmembrane region" description="Helical" evidence="1">
    <location>
        <begin position="59"/>
        <end position="78"/>
    </location>
</feature>
<comment type="caution">
    <text evidence="2">The sequence shown here is derived from an EMBL/GenBank/DDBJ whole genome shotgun (WGS) entry which is preliminary data.</text>
</comment>
<sequence>MEMEVSMLDYCQDFFLIQCQQPVFVTRCRTHMEASVRAFPNDWEGHVTEFVLRYAVKRIVGPFLFVQGALMFMLFSILQRSSRLQIALGECFAFFLFRIHSNVSTKSLVFVSSFPSP</sequence>
<keyword evidence="1" id="KW-1133">Transmembrane helix</keyword>
<gene>
    <name evidence="2" type="ORF">RND81_14G050300</name>
</gene>
<evidence type="ECO:0000313" key="2">
    <source>
        <dbReference type="EMBL" id="KAK9664546.1"/>
    </source>
</evidence>